<dbReference type="InterPro" id="IPR033479">
    <property type="entry name" value="dCache_1"/>
</dbReference>
<reference evidence="8" key="1">
    <citation type="submission" date="2021-08" db="EMBL/GenBank/DDBJ databases">
        <title>Comparative analyses of Brucepasteria parasyntrophica and Teretinema zuelzerae.</title>
        <authorList>
            <person name="Song Y."/>
            <person name="Brune A."/>
        </authorList>
    </citation>
    <scope>NUCLEOTIDE SEQUENCE</scope>
    <source>
        <strain evidence="8">DSM 1903</strain>
    </source>
</reference>
<dbReference type="PANTHER" id="PTHR45228">
    <property type="entry name" value="CYCLIC DI-GMP PHOSPHODIESTERASE TM_0186-RELATED"/>
    <property type="match status" value="1"/>
</dbReference>
<dbReference type="CDD" id="cd00077">
    <property type="entry name" value="HDc"/>
    <property type="match status" value="1"/>
</dbReference>
<evidence type="ECO:0000256" key="2">
    <source>
        <dbReference type="ARBA" id="ARBA00022475"/>
    </source>
</evidence>
<keyword evidence="3 6" id="KW-0812">Transmembrane</keyword>
<dbReference type="Pfam" id="PF02743">
    <property type="entry name" value="dCache_1"/>
    <property type="match status" value="1"/>
</dbReference>
<keyword evidence="2" id="KW-1003">Cell membrane</keyword>
<dbReference type="SUPFAM" id="SSF103190">
    <property type="entry name" value="Sensory domain-like"/>
    <property type="match status" value="1"/>
</dbReference>
<keyword evidence="9" id="KW-1185">Reference proteome</keyword>
<evidence type="ECO:0000256" key="5">
    <source>
        <dbReference type="ARBA" id="ARBA00023136"/>
    </source>
</evidence>
<dbReference type="Gene3D" id="3.30.450.20">
    <property type="entry name" value="PAS domain"/>
    <property type="match status" value="2"/>
</dbReference>
<evidence type="ECO:0000313" key="9">
    <source>
        <dbReference type="Proteomes" id="UP001198163"/>
    </source>
</evidence>
<dbReference type="EMBL" id="JAINWA010000003">
    <property type="protein sequence ID" value="MCD1654973.1"/>
    <property type="molecule type" value="Genomic_DNA"/>
</dbReference>
<evidence type="ECO:0000256" key="4">
    <source>
        <dbReference type="ARBA" id="ARBA00022989"/>
    </source>
</evidence>
<evidence type="ECO:0000313" key="8">
    <source>
        <dbReference type="EMBL" id="MCD1654973.1"/>
    </source>
</evidence>
<dbReference type="Gene3D" id="1.10.3210.10">
    <property type="entry name" value="Hypothetical protein af1432"/>
    <property type="match status" value="1"/>
</dbReference>
<dbReference type="AlphaFoldDB" id="A0AAE3JJ18"/>
<sequence length="587" mass="66818">MKINKQQSLNIRLMAAFILSYAFLTAILFIQTDVSVRNEVFSRYSDQYVTQLEDTRTDMDFFFKSLAEGLQFLSSCPAVRNRNDESFTSFLYADPETFKYEYSQAELSIIETFSSWKSSHPAVSSVYMGRENGAFVRSHPRTRTSRYDPRSRPWYRSAVEQPGVVVFTRPYQSVTNTDVNIGVVRTLQDSTGTVFGVIGIDVTLEELSRRVKKQFLPHGGFLEITDHQNTVLISGNDSRSGMDGVSDRFATLSSSGPFKIEKNEEWYRFSLEVGIPLGRLSAWLPLDAVESEVSSVMRARFLLLSGVLFLSFFVALFVTRRWVLIPLRTMSLALEISGSSADPSRIYVECAGELADFQDRYNNLVEAIHREHDELKKTKFLVVSSLASLAQKRDNETGLHILRTQKYIDVLANAYMKRFPDRRLDSNYVALMVQCAPLHDIGKVAIPDHILLKPGELSEAEFEIMKKHTVYGKEALERVDVEMGDPLFMRTALAIVYSHHERWDGRGYPEKLRETAIPLEARFMAIGDVYDALTTVRVYKHAYDHELAVSIIREGSGTQFDPDVVTAFLEVETVFREIGAMYKDQPD</sequence>
<dbReference type="SMART" id="SM00471">
    <property type="entry name" value="HDc"/>
    <property type="match status" value="1"/>
</dbReference>
<accession>A0AAE3JJ18</accession>
<dbReference type="RefSeq" id="WP_230755680.1">
    <property type="nucleotide sequence ID" value="NZ_JAINWA010000003.1"/>
</dbReference>
<dbReference type="PANTHER" id="PTHR45228:SF5">
    <property type="entry name" value="CYCLIC DI-GMP PHOSPHODIESTERASE VC_1348-RELATED"/>
    <property type="match status" value="1"/>
</dbReference>
<comment type="caution">
    <text evidence="8">The sequence shown here is derived from an EMBL/GenBank/DDBJ whole genome shotgun (WGS) entry which is preliminary data.</text>
</comment>
<dbReference type="PROSITE" id="PS51832">
    <property type="entry name" value="HD_GYP"/>
    <property type="match status" value="1"/>
</dbReference>
<proteinExistence type="predicted"/>
<protein>
    <submittedName>
        <fullName evidence="8">HD domain-containing protein</fullName>
    </submittedName>
</protein>
<dbReference type="Pfam" id="PF13487">
    <property type="entry name" value="HD_5"/>
    <property type="match status" value="1"/>
</dbReference>
<organism evidence="8 9">
    <name type="scientific">Teretinema zuelzerae</name>
    <dbReference type="NCBI Taxonomy" id="156"/>
    <lineage>
        <taxon>Bacteria</taxon>
        <taxon>Pseudomonadati</taxon>
        <taxon>Spirochaetota</taxon>
        <taxon>Spirochaetia</taxon>
        <taxon>Spirochaetales</taxon>
        <taxon>Treponemataceae</taxon>
        <taxon>Teretinema</taxon>
    </lineage>
</organism>
<dbReference type="InterPro" id="IPR037522">
    <property type="entry name" value="HD_GYP_dom"/>
</dbReference>
<dbReference type="InterPro" id="IPR052020">
    <property type="entry name" value="Cyclic_di-GMP/3'3'-cGAMP_PDE"/>
</dbReference>
<evidence type="ECO:0000256" key="6">
    <source>
        <dbReference type="SAM" id="Phobius"/>
    </source>
</evidence>
<evidence type="ECO:0000256" key="3">
    <source>
        <dbReference type="ARBA" id="ARBA00022692"/>
    </source>
</evidence>
<feature type="domain" description="HD-GYP" evidence="7">
    <location>
        <begin position="375"/>
        <end position="584"/>
    </location>
</feature>
<name>A0AAE3JJ18_9SPIR</name>
<dbReference type="Proteomes" id="UP001198163">
    <property type="component" value="Unassembled WGS sequence"/>
</dbReference>
<keyword evidence="4 6" id="KW-1133">Transmembrane helix</keyword>
<gene>
    <name evidence="8" type="ORF">K7J14_09705</name>
</gene>
<comment type="subcellular location">
    <subcellularLocation>
        <location evidence="1">Cell membrane</location>
        <topology evidence="1">Multi-pass membrane protein</topology>
    </subcellularLocation>
</comment>
<dbReference type="InterPro" id="IPR029151">
    <property type="entry name" value="Sensor-like_sf"/>
</dbReference>
<keyword evidence="5 6" id="KW-0472">Membrane</keyword>
<feature type="transmembrane region" description="Helical" evidence="6">
    <location>
        <begin position="12"/>
        <end position="30"/>
    </location>
</feature>
<dbReference type="GO" id="GO:0005886">
    <property type="term" value="C:plasma membrane"/>
    <property type="evidence" value="ECO:0007669"/>
    <property type="project" value="UniProtKB-SubCell"/>
</dbReference>
<dbReference type="SUPFAM" id="SSF109604">
    <property type="entry name" value="HD-domain/PDEase-like"/>
    <property type="match status" value="1"/>
</dbReference>
<evidence type="ECO:0000256" key="1">
    <source>
        <dbReference type="ARBA" id="ARBA00004651"/>
    </source>
</evidence>
<evidence type="ECO:0000259" key="7">
    <source>
        <dbReference type="PROSITE" id="PS51832"/>
    </source>
</evidence>
<feature type="transmembrane region" description="Helical" evidence="6">
    <location>
        <begin position="301"/>
        <end position="319"/>
    </location>
</feature>
<dbReference type="InterPro" id="IPR003607">
    <property type="entry name" value="HD/PDEase_dom"/>
</dbReference>